<dbReference type="AlphaFoldDB" id="A0A4R8M8Q7"/>
<gene>
    <name evidence="2" type="ORF">C8D99_1056</name>
</gene>
<dbReference type="RefSeq" id="WP_133957049.1">
    <property type="nucleotide sequence ID" value="NZ_SORI01000005.1"/>
</dbReference>
<evidence type="ECO:0000256" key="1">
    <source>
        <dbReference type="SAM" id="MobiDB-lite"/>
    </source>
</evidence>
<dbReference type="Proteomes" id="UP000295066">
    <property type="component" value="Unassembled WGS sequence"/>
</dbReference>
<proteinExistence type="predicted"/>
<feature type="region of interest" description="Disordered" evidence="1">
    <location>
        <begin position="1"/>
        <end position="114"/>
    </location>
</feature>
<keyword evidence="3" id="KW-1185">Reference proteome</keyword>
<evidence type="ECO:0000313" key="2">
    <source>
        <dbReference type="EMBL" id="TDY61594.1"/>
    </source>
</evidence>
<organism evidence="2 3">
    <name type="scientific">Aminivibrio pyruvatiphilus</name>
    <dbReference type="NCBI Taxonomy" id="1005740"/>
    <lineage>
        <taxon>Bacteria</taxon>
        <taxon>Thermotogati</taxon>
        <taxon>Synergistota</taxon>
        <taxon>Synergistia</taxon>
        <taxon>Synergistales</taxon>
        <taxon>Aminobacteriaceae</taxon>
        <taxon>Aminivibrio</taxon>
    </lineage>
</organism>
<dbReference type="EMBL" id="SORI01000005">
    <property type="protein sequence ID" value="TDY61594.1"/>
    <property type="molecule type" value="Genomic_DNA"/>
</dbReference>
<evidence type="ECO:0000313" key="3">
    <source>
        <dbReference type="Proteomes" id="UP000295066"/>
    </source>
</evidence>
<comment type="caution">
    <text evidence="2">The sequence shown here is derived from an EMBL/GenBank/DDBJ whole genome shotgun (WGS) entry which is preliminary data.</text>
</comment>
<protein>
    <submittedName>
        <fullName evidence="2">Uncharacterized protein</fullName>
    </submittedName>
</protein>
<reference evidence="2 3" key="1">
    <citation type="submission" date="2019-03" db="EMBL/GenBank/DDBJ databases">
        <title>Genomic Encyclopedia of Type Strains, Phase IV (KMG-IV): sequencing the most valuable type-strain genomes for metagenomic binning, comparative biology and taxonomic classification.</title>
        <authorList>
            <person name="Goeker M."/>
        </authorList>
    </citation>
    <scope>NUCLEOTIDE SEQUENCE [LARGE SCALE GENOMIC DNA]</scope>
    <source>
        <strain evidence="2 3">DSM 25964</strain>
    </source>
</reference>
<dbReference type="OrthoDB" id="9973947at2"/>
<name>A0A4R8M8Q7_9BACT</name>
<accession>A0A4R8M8Q7</accession>
<sequence>MAKKRPSLKNYLSTGEVFAGEEPLSPAAETAGKTVSEEAAAPAEKAPEGAGGKAAEKKAAPAKKKTSSSPEKKPSAASGKKAAGEKKTPALRSRAKKTSTAPEKPSEKKGEESFAGGMDSILEMLAAEDRPLWERLFGAAETEFFPLDLVERREDFRTMPRDRFTLFRLEEPGKPLHHVRTSVQIREPLVCLIKWDETGRISVFR</sequence>